<gene>
    <name evidence="2" type="ORF">DAPPUDRAFT_97371</name>
</gene>
<feature type="region of interest" description="Disordered" evidence="1">
    <location>
        <begin position="65"/>
        <end position="101"/>
    </location>
</feature>
<evidence type="ECO:0000313" key="2">
    <source>
        <dbReference type="EMBL" id="EFX87211.1"/>
    </source>
</evidence>
<dbReference type="KEGG" id="dpx:DAPPUDRAFT_97371"/>
<name>E9FZS6_DAPPU</name>
<accession>E9FZS6</accession>
<reference evidence="2 3" key="1">
    <citation type="journal article" date="2011" name="Science">
        <title>The ecoresponsive genome of Daphnia pulex.</title>
        <authorList>
            <person name="Colbourne J.K."/>
            <person name="Pfrender M.E."/>
            <person name="Gilbert D."/>
            <person name="Thomas W.K."/>
            <person name="Tucker A."/>
            <person name="Oakley T.H."/>
            <person name="Tokishita S."/>
            <person name="Aerts A."/>
            <person name="Arnold G.J."/>
            <person name="Basu M.K."/>
            <person name="Bauer D.J."/>
            <person name="Caceres C.E."/>
            <person name="Carmel L."/>
            <person name="Casola C."/>
            <person name="Choi J.H."/>
            <person name="Detter J.C."/>
            <person name="Dong Q."/>
            <person name="Dusheyko S."/>
            <person name="Eads B.D."/>
            <person name="Frohlich T."/>
            <person name="Geiler-Samerotte K.A."/>
            <person name="Gerlach D."/>
            <person name="Hatcher P."/>
            <person name="Jogdeo S."/>
            <person name="Krijgsveld J."/>
            <person name="Kriventseva E.V."/>
            <person name="Kultz D."/>
            <person name="Laforsch C."/>
            <person name="Lindquist E."/>
            <person name="Lopez J."/>
            <person name="Manak J.R."/>
            <person name="Muller J."/>
            <person name="Pangilinan J."/>
            <person name="Patwardhan R.P."/>
            <person name="Pitluck S."/>
            <person name="Pritham E.J."/>
            <person name="Rechtsteiner A."/>
            <person name="Rho M."/>
            <person name="Rogozin I.B."/>
            <person name="Sakarya O."/>
            <person name="Salamov A."/>
            <person name="Schaack S."/>
            <person name="Shapiro H."/>
            <person name="Shiga Y."/>
            <person name="Skalitzky C."/>
            <person name="Smith Z."/>
            <person name="Souvorov A."/>
            <person name="Sung W."/>
            <person name="Tang Z."/>
            <person name="Tsuchiya D."/>
            <person name="Tu H."/>
            <person name="Vos H."/>
            <person name="Wang M."/>
            <person name="Wolf Y.I."/>
            <person name="Yamagata H."/>
            <person name="Yamada T."/>
            <person name="Ye Y."/>
            <person name="Shaw J.R."/>
            <person name="Andrews J."/>
            <person name="Crease T.J."/>
            <person name="Tang H."/>
            <person name="Lucas S.M."/>
            <person name="Robertson H.M."/>
            <person name="Bork P."/>
            <person name="Koonin E.V."/>
            <person name="Zdobnov E.M."/>
            <person name="Grigoriev I.V."/>
            <person name="Lynch M."/>
            <person name="Boore J.L."/>
        </authorList>
    </citation>
    <scope>NUCLEOTIDE SEQUENCE [LARGE SCALE GENOMIC DNA]</scope>
</reference>
<evidence type="ECO:0000256" key="1">
    <source>
        <dbReference type="SAM" id="MobiDB-lite"/>
    </source>
</evidence>
<protein>
    <submittedName>
        <fullName evidence="2">Uncharacterized protein</fullName>
    </submittedName>
</protein>
<feature type="region of interest" description="Disordered" evidence="1">
    <location>
        <begin position="136"/>
        <end position="180"/>
    </location>
</feature>
<dbReference type="InParanoid" id="E9FZS6"/>
<sequence>MGALPQCHAASCPSEFIGRGPGHQPKRFRSDALDQRGFATAGAQPTTRRQWPLENSTAVVNHGQRFETHHPPQPARDAGGRFTGAGRLAAEMSPADGRPSDDVGLDGAARFGRIDVRFALSASLVPLSALFPAPMRHPGRGAATAGHSSPGRQQRQRLEWRTDRRLRRPPPQRHALQVNN</sequence>
<dbReference type="EMBL" id="GL732528">
    <property type="protein sequence ID" value="EFX87211.1"/>
    <property type="molecule type" value="Genomic_DNA"/>
</dbReference>
<dbReference type="Proteomes" id="UP000000305">
    <property type="component" value="Unassembled WGS sequence"/>
</dbReference>
<dbReference type="AlphaFoldDB" id="E9FZS6"/>
<proteinExistence type="predicted"/>
<organism evidence="2 3">
    <name type="scientific">Daphnia pulex</name>
    <name type="common">Water flea</name>
    <dbReference type="NCBI Taxonomy" id="6669"/>
    <lineage>
        <taxon>Eukaryota</taxon>
        <taxon>Metazoa</taxon>
        <taxon>Ecdysozoa</taxon>
        <taxon>Arthropoda</taxon>
        <taxon>Crustacea</taxon>
        <taxon>Branchiopoda</taxon>
        <taxon>Diplostraca</taxon>
        <taxon>Cladocera</taxon>
        <taxon>Anomopoda</taxon>
        <taxon>Daphniidae</taxon>
        <taxon>Daphnia</taxon>
    </lineage>
</organism>
<evidence type="ECO:0000313" key="3">
    <source>
        <dbReference type="Proteomes" id="UP000000305"/>
    </source>
</evidence>
<dbReference type="HOGENOM" id="CLU_1497754_0_0_1"/>
<feature type="region of interest" description="Disordered" evidence="1">
    <location>
        <begin position="15"/>
        <end position="49"/>
    </location>
</feature>
<keyword evidence="3" id="KW-1185">Reference proteome</keyword>